<comment type="similarity">
    <text evidence="8">Belongs to the NqrDE/RnfAE family.</text>
</comment>
<feature type="transmembrane region" description="Helical" evidence="8">
    <location>
        <begin position="124"/>
        <end position="147"/>
    </location>
</feature>
<dbReference type="GO" id="GO:0005886">
    <property type="term" value="C:plasma membrane"/>
    <property type="evidence" value="ECO:0007669"/>
    <property type="project" value="UniProtKB-SubCell"/>
</dbReference>
<organism evidence="9">
    <name type="scientific">Eiseniibacteriota bacterium</name>
    <dbReference type="NCBI Taxonomy" id="2212470"/>
    <lineage>
        <taxon>Bacteria</taxon>
        <taxon>Candidatus Eiseniibacteriota</taxon>
    </lineage>
</organism>
<dbReference type="PANTHER" id="PTHR30586:SF0">
    <property type="entry name" value="ION-TRANSLOCATING OXIDOREDUCTASE COMPLEX SUBUNIT E"/>
    <property type="match status" value="1"/>
</dbReference>
<keyword evidence="2 8" id="KW-0813">Transport</keyword>
<keyword evidence="5 8" id="KW-0249">Electron transport</keyword>
<reference evidence="9" key="1">
    <citation type="journal article" date="2020" name="mSystems">
        <title>Genome- and Community-Level Interaction Insights into Carbon Utilization and Element Cycling Functions of Hydrothermarchaeota in Hydrothermal Sediment.</title>
        <authorList>
            <person name="Zhou Z."/>
            <person name="Liu Y."/>
            <person name="Xu W."/>
            <person name="Pan J."/>
            <person name="Luo Z.H."/>
            <person name="Li M."/>
        </authorList>
    </citation>
    <scope>NUCLEOTIDE SEQUENCE [LARGE SCALE GENOMIC DNA]</scope>
    <source>
        <strain evidence="9">SpSt-1233</strain>
    </source>
</reference>
<dbReference type="Pfam" id="PF02508">
    <property type="entry name" value="Rnf-Nqr"/>
    <property type="match status" value="1"/>
</dbReference>
<proteinExistence type="inferred from homology"/>
<comment type="function">
    <text evidence="8">Part of a membrane-bound complex that couples electron transfer with translocation of ions across the membrane.</text>
</comment>
<evidence type="ECO:0000256" key="1">
    <source>
        <dbReference type="ARBA" id="ARBA00004127"/>
    </source>
</evidence>
<evidence type="ECO:0000313" key="9">
    <source>
        <dbReference type="EMBL" id="HER43952.1"/>
    </source>
</evidence>
<gene>
    <name evidence="8" type="primary">rnfE</name>
    <name evidence="9" type="ORF">ENO08_05785</name>
</gene>
<dbReference type="AlphaFoldDB" id="A0A7V2F3M8"/>
<dbReference type="PANTHER" id="PTHR30586">
    <property type="entry name" value="ELECTRON TRANSPORT COMPLEX PROTEIN RNFE"/>
    <property type="match status" value="1"/>
</dbReference>
<dbReference type="HAMAP" id="MF_00478">
    <property type="entry name" value="RsxE_RnfE"/>
    <property type="match status" value="1"/>
</dbReference>
<dbReference type="GO" id="GO:0022900">
    <property type="term" value="P:electron transport chain"/>
    <property type="evidence" value="ECO:0007669"/>
    <property type="project" value="UniProtKB-UniRule"/>
</dbReference>
<dbReference type="Proteomes" id="UP000886069">
    <property type="component" value="Unassembled WGS sequence"/>
</dbReference>
<comment type="subcellular location">
    <subcellularLocation>
        <location evidence="8">Cell membrane</location>
        <topology evidence="8">Multi-pass membrane protein</topology>
    </subcellularLocation>
    <subcellularLocation>
        <location evidence="1">Endomembrane system</location>
        <topology evidence="1">Multi-pass membrane protein</topology>
    </subcellularLocation>
</comment>
<comment type="subunit">
    <text evidence="8">The complex is composed of six subunits: RnfA, RnfB, RnfC, RnfD, RnfE and RnfG.</text>
</comment>
<evidence type="ECO:0000256" key="3">
    <source>
        <dbReference type="ARBA" id="ARBA00022692"/>
    </source>
</evidence>
<keyword evidence="3 8" id="KW-0812">Transmembrane</keyword>
<feature type="transmembrane region" description="Helical" evidence="8">
    <location>
        <begin position="70"/>
        <end position="90"/>
    </location>
</feature>
<protein>
    <recommendedName>
        <fullName evidence="8">Ion-translocating oxidoreductase complex subunit E</fullName>
        <ecNumber evidence="8">7.-.-.-</ecNumber>
    </recommendedName>
    <alternativeName>
        <fullName evidence="8">Rnf electron transport complex subunit E</fullName>
    </alternativeName>
</protein>
<dbReference type="InterPro" id="IPR003667">
    <property type="entry name" value="NqrDE/RnfAE"/>
</dbReference>
<evidence type="ECO:0000256" key="4">
    <source>
        <dbReference type="ARBA" id="ARBA00022967"/>
    </source>
</evidence>
<dbReference type="InterPro" id="IPR010968">
    <property type="entry name" value="RnfE"/>
</dbReference>
<feature type="transmembrane region" description="Helical" evidence="8">
    <location>
        <begin position="96"/>
        <end position="112"/>
    </location>
</feature>
<keyword evidence="8" id="KW-1003">Cell membrane</keyword>
<sequence>MSAWKEFSKGLWSENPIFRLVLGLCPTLAVTTTAENGIGMGLAATFVLVCSNAAIALLRGFIPKKIRIPAFIVTIATFVTIVDLVMNGYFHALHKSLGLFIPLIVVNCIILGRAEAFASKNGVFVSIVDGLGMGFGFTISLVLIGAIRELLGNGTIFGAALFGESYLPLLLMILPPGAFIVLGMLLGLMNKAEIALAERAGRTPLIRREHDCASCVIHRSWFGGGGKQEEETKTEPA</sequence>
<keyword evidence="4 8" id="KW-1278">Translocase</keyword>
<feature type="transmembrane region" description="Helical" evidence="8">
    <location>
        <begin position="167"/>
        <end position="189"/>
    </location>
</feature>
<evidence type="ECO:0000256" key="7">
    <source>
        <dbReference type="ARBA" id="ARBA00023136"/>
    </source>
</evidence>
<evidence type="ECO:0000256" key="2">
    <source>
        <dbReference type="ARBA" id="ARBA00022448"/>
    </source>
</evidence>
<evidence type="ECO:0000256" key="8">
    <source>
        <dbReference type="HAMAP-Rule" id="MF_00478"/>
    </source>
</evidence>
<comment type="caution">
    <text evidence="9">The sequence shown here is derived from an EMBL/GenBank/DDBJ whole genome shotgun (WGS) entry which is preliminary data.</text>
</comment>
<name>A0A7V2F3M8_UNCEI</name>
<keyword evidence="7 8" id="KW-0472">Membrane</keyword>
<accession>A0A7V2F3M8</accession>
<dbReference type="NCBIfam" id="TIGR01948">
    <property type="entry name" value="rnfE"/>
    <property type="match status" value="1"/>
</dbReference>
<dbReference type="EC" id="7.-.-.-" evidence="8"/>
<evidence type="ECO:0000256" key="6">
    <source>
        <dbReference type="ARBA" id="ARBA00022989"/>
    </source>
</evidence>
<dbReference type="GO" id="GO:0012505">
    <property type="term" value="C:endomembrane system"/>
    <property type="evidence" value="ECO:0007669"/>
    <property type="project" value="UniProtKB-SubCell"/>
</dbReference>
<evidence type="ECO:0000256" key="5">
    <source>
        <dbReference type="ARBA" id="ARBA00022982"/>
    </source>
</evidence>
<dbReference type="PIRSF" id="PIRSF006102">
    <property type="entry name" value="NQR_DE"/>
    <property type="match status" value="1"/>
</dbReference>
<dbReference type="EMBL" id="DSEC01000408">
    <property type="protein sequence ID" value="HER43952.1"/>
    <property type="molecule type" value="Genomic_DNA"/>
</dbReference>
<keyword evidence="6 8" id="KW-1133">Transmembrane helix</keyword>
<feature type="transmembrane region" description="Helical" evidence="8">
    <location>
        <begin position="38"/>
        <end position="58"/>
    </location>
</feature>
<dbReference type="NCBIfam" id="NF009070">
    <property type="entry name" value="PRK12405.1"/>
    <property type="match status" value="1"/>
</dbReference>